<name>A0A0L0HRX0_SPIPD</name>
<dbReference type="PROSITE" id="PS50157">
    <property type="entry name" value="ZINC_FINGER_C2H2_2"/>
    <property type="match status" value="2"/>
</dbReference>
<feature type="domain" description="C2H2-type" evidence="3">
    <location>
        <begin position="295"/>
        <end position="325"/>
    </location>
</feature>
<dbReference type="InterPro" id="IPR013087">
    <property type="entry name" value="Znf_C2H2_type"/>
</dbReference>
<evidence type="ECO:0000256" key="2">
    <source>
        <dbReference type="SAM" id="MobiDB-lite"/>
    </source>
</evidence>
<dbReference type="EMBL" id="KQ257451">
    <property type="protein sequence ID" value="KND03640.1"/>
    <property type="molecule type" value="Genomic_DNA"/>
</dbReference>
<dbReference type="GeneID" id="27684799"/>
<dbReference type="InParanoid" id="A0A0L0HRX0"/>
<keyword evidence="1" id="KW-0863">Zinc-finger</keyword>
<dbReference type="GO" id="GO:0008270">
    <property type="term" value="F:zinc ion binding"/>
    <property type="evidence" value="ECO:0007669"/>
    <property type="project" value="UniProtKB-KW"/>
</dbReference>
<feature type="region of interest" description="Disordered" evidence="2">
    <location>
        <begin position="1"/>
        <end position="29"/>
    </location>
</feature>
<reference evidence="4 5" key="1">
    <citation type="submission" date="2009-08" db="EMBL/GenBank/DDBJ databases">
        <title>The Genome Sequence of Spizellomyces punctatus strain DAOM BR117.</title>
        <authorList>
            <consortium name="The Broad Institute Genome Sequencing Platform"/>
            <person name="Russ C."/>
            <person name="Cuomo C."/>
            <person name="Shea T."/>
            <person name="Young S.K."/>
            <person name="Zeng Q."/>
            <person name="Koehrsen M."/>
            <person name="Haas B."/>
            <person name="Borodovsky M."/>
            <person name="Guigo R."/>
            <person name="Alvarado L."/>
            <person name="Berlin A."/>
            <person name="Bochicchio J."/>
            <person name="Borenstein D."/>
            <person name="Chapman S."/>
            <person name="Chen Z."/>
            <person name="Engels R."/>
            <person name="Freedman E."/>
            <person name="Gellesch M."/>
            <person name="Goldberg J."/>
            <person name="Griggs A."/>
            <person name="Gujja S."/>
            <person name="Heiman D."/>
            <person name="Hepburn T."/>
            <person name="Howarth C."/>
            <person name="Jen D."/>
            <person name="Larson L."/>
            <person name="Lewis B."/>
            <person name="Mehta T."/>
            <person name="Park D."/>
            <person name="Pearson M."/>
            <person name="Roberts A."/>
            <person name="Saif S."/>
            <person name="Shenoy N."/>
            <person name="Sisk P."/>
            <person name="Stolte C."/>
            <person name="Sykes S."/>
            <person name="Thomson T."/>
            <person name="Walk T."/>
            <person name="White J."/>
            <person name="Yandava C."/>
            <person name="Burger G."/>
            <person name="Gray M.W."/>
            <person name="Holland P.W.H."/>
            <person name="King N."/>
            <person name="Lang F.B.F."/>
            <person name="Roger A.J."/>
            <person name="Ruiz-Trillo I."/>
            <person name="Lander E."/>
            <person name="Nusbaum C."/>
        </authorList>
    </citation>
    <scope>NUCLEOTIDE SEQUENCE [LARGE SCALE GENOMIC DNA]</scope>
    <source>
        <strain evidence="4 5">DAOM BR117</strain>
    </source>
</reference>
<keyword evidence="5" id="KW-1185">Reference proteome</keyword>
<keyword evidence="1" id="KW-0479">Metal-binding</keyword>
<protein>
    <recommendedName>
        <fullName evidence="3">C2H2-type domain-containing protein</fullName>
    </recommendedName>
</protein>
<dbReference type="STRING" id="645134.A0A0L0HRX0"/>
<dbReference type="OrthoDB" id="2133693at2759"/>
<dbReference type="RefSeq" id="XP_016611679.1">
    <property type="nucleotide sequence ID" value="XM_016749433.1"/>
</dbReference>
<accession>A0A0L0HRX0</accession>
<dbReference type="SUPFAM" id="SSF57667">
    <property type="entry name" value="beta-beta-alpha zinc fingers"/>
    <property type="match status" value="1"/>
</dbReference>
<evidence type="ECO:0000259" key="3">
    <source>
        <dbReference type="PROSITE" id="PS50157"/>
    </source>
</evidence>
<dbReference type="VEuPathDB" id="FungiDB:SPPG_01113"/>
<dbReference type="Proteomes" id="UP000053201">
    <property type="component" value="Unassembled WGS sequence"/>
</dbReference>
<feature type="domain" description="C2H2-type" evidence="3">
    <location>
        <begin position="326"/>
        <end position="354"/>
    </location>
</feature>
<dbReference type="SMART" id="SM00355">
    <property type="entry name" value="ZnF_C2H2"/>
    <property type="match status" value="2"/>
</dbReference>
<dbReference type="Gene3D" id="3.30.160.60">
    <property type="entry name" value="Classic Zinc Finger"/>
    <property type="match status" value="1"/>
</dbReference>
<dbReference type="AlphaFoldDB" id="A0A0L0HRX0"/>
<feature type="region of interest" description="Disordered" evidence="2">
    <location>
        <begin position="347"/>
        <end position="385"/>
    </location>
</feature>
<evidence type="ECO:0000256" key="1">
    <source>
        <dbReference type="PROSITE-ProRule" id="PRU00042"/>
    </source>
</evidence>
<organism evidence="4 5">
    <name type="scientific">Spizellomyces punctatus (strain DAOM BR117)</name>
    <dbReference type="NCBI Taxonomy" id="645134"/>
    <lineage>
        <taxon>Eukaryota</taxon>
        <taxon>Fungi</taxon>
        <taxon>Fungi incertae sedis</taxon>
        <taxon>Chytridiomycota</taxon>
        <taxon>Chytridiomycota incertae sedis</taxon>
        <taxon>Chytridiomycetes</taxon>
        <taxon>Spizellomycetales</taxon>
        <taxon>Spizellomycetaceae</taxon>
        <taxon>Spizellomyces</taxon>
    </lineage>
</organism>
<gene>
    <name evidence="4" type="ORF">SPPG_01113</name>
</gene>
<dbReference type="InterPro" id="IPR036236">
    <property type="entry name" value="Znf_C2H2_sf"/>
</dbReference>
<proteinExistence type="predicted"/>
<sequence length="385" mass="41457">MLMDPFRQSRGQPVNGPHDGIETVDTSPSPMEAHVPEDTLERVAGLFPGLGAQEEEDVNDLFKDILQFEGDLDSTMGVGADAINQETIVSDGNVSEANVFDAMLNATVRDADTMTRDADWTANAVSSDLPVAELPVAELPVAGYTFDSDGLDNLLSSPMLSLSSDMSSASGLDWASPEISTVPDTFNLLTSPTLSLSDNVFDCGGLLTNESFFSNGDVPSDTMPESTGNMTTLKPPTESTSQINTDALLAAISTPLSPTPTVTAPFADPPTPTPDAIASILATILSTPQSADGLYHCPLPTCARGFVRRYNLKTHFAATHASVRKFVCQYCCREPFARRYDLQRHVSNKHGENPDQETNACEHKRKRGAQDDEHDGRKRKAVCCK</sequence>
<evidence type="ECO:0000313" key="4">
    <source>
        <dbReference type="EMBL" id="KND03640.1"/>
    </source>
</evidence>
<dbReference type="PROSITE" id="PS00028">
    <property type="entry name" value="ZINC_FINGER_C2H2_1"/>
    <property type="match status" value="2"/>
</dbReference>
<evidence type="ECO:0000313" key="5">
    <source>
        <dbReference type="Proteomes" id="UP000053201"/>
    </source>
</evidence>
<keyword evidence="1" id="KW-0862">Zinc</keyword>